<name>A0A1I0V8H5_9CELL</name>
<dbReference type="PROSITE" id="PS50935">
    <property type="entry name" value="SSB"/>
    <property type="match status" value="1"/>
</dbReference>
<evidence type="ECO:0000256" key="1">
    <source>
        <dbReference type="ARBA" id="ARBA00023125"/>
    </source>
</evidence>
<reference evidence="5 6" key="1">
    <citation type="submission" date="2016-10" db="EMBL/GenBank/DDBJ databases">
        <authorList>
            <person name="de Groot N.N."/>
        </authorList>
    </citation>
    <scope>NUCLEOTIDE SEQUENCE [LARGE SCALE GENOMIC DNA]</scope>
    <source>
        <strain evidence="5 6">CGMCC 4.6945</strain>
    </source>
</reference>
<evidence type="ECO:0000313" key="6">
    <source>
        <dbReference type="Proteomes" id="UP000199012"/>
    </source>
</evidence>
<dbReference type="Gene3D" id="2.40.50.140">
    <property type="entry name" value="Nucleic acid-binding proteins"/>
    <property type="match status" value="1"/>
</dbReference>
<dbReference type="STRING" id="988821.SAMN05421867_101222"/>
<protein>
    <recommendedName>
        <fullName evidence="3">Single-stranded DNA-binding protein</fullName>
    </recommendedName>
</protein>
<evidence type="ECO:0000256" key="4">
    <source>
        <dbReference type="SAM" id="MobiDB-lite"/>
    </source>
</evidence>
<dbReference type="EMBL" id="FOKA01000001">
    <property type="protein sequence ID" value="SFA72350.1"/>
    <property type="molecule type" value="Genomic_DNA"/>
</dbReference>
<dbReference type="InterPro" id="IPR012340">
    <property type="entry name" value="NA-bd_OB-fold"/>
</dbReference>
<dbReference type="GO" id="GO:0006260">
    <property type="term" value="P:DNA replication"/>
    <property type="evidence" value="ECO:0007669"/>
    <property type="project" value="InterPro"/>
</dbReference>
<dbReference type="InterPro" id="IPR011344">
    <property type="entry name" value="ssDNA-bd"/>
</dbReference>
<sequence length="197" mass="20770">MSNQGTELALTGWLGADPRHVPAADGKPDYTSLRVATTRRWQDRDGAWREDPTQWFTVKLWRQAALNAAQSLRRGDPVTVRGRLVTEEWTAQDGTPRTEVVLLASTIGHDLTFGTSHFTRTVRAAGAGGEGRPVDVTALAELVDEPAVEGADAPAEPGGHDDGPVGGSGADGEQDAATLQREVLAGLRADLAAVGQG</sequence>
<dbReference type="GO" id="GO:0009295">
    <property type="term" value="C:nucleoid"/>
    <property type="evidence" value="ECO:0007669"/>
    <property type="project" value="TreeGrafter"/>
</dbReference>
<dbReference type="CDD" id="cd04496">
    <property type="entry name" value="SSB_OBF"/>
    <property type="match status" value="1"/>
</dbReference>
<dbReference type="Pfam" id="PF00436">
    <property type="entry name" value="SSB"/>
    <property type="match status" value="1"/>
</dbReference>
<dbReference type="GO" id="GO:0003697">
    <property type="term" value="F:single-stranded DNA binding"/>
    <property type="evidence" value="ECO:0007669"/>
    <property type="project" value="InterPro"/>
</dbReference>
<dbReference type="PANTHER" id="PTHR10302:SF27">
    <property type="entry name" value="SINGLE-STRANDED DNA-BINDING PROTEIN"/>
    <property type="match status" value="1"/>
</dbReference>
<keyword evidence="1 2" id="KW-0238">DNA-binding</keyword>
<feature type="region of interest" description="Disordered" evidence="4">
    <location>
        <begin position="148"/>
        <end position="178"/>
    </location>
</feature>
<dbReference type="PANTHER" id="PTHR10302">
    <property type="entry name" value="SINGLE-STRANDED DNA-BINDING PROTEIN"/>
    <property type="match status" value="1"/>
</dbReference>
<evidence type="ECO:0000313" key="5">
    <source>
        <dbReference type="EMBL" id="SFA72350.1"/>
    </source>
</evidence>
<dbReference type="SUPFAM" id="SSF50249">
    <property type="entry name" value="Nucleic acid-binding proteins"/>
    <property type="match status" value="1"/>
</dbReference>
<evidence type="ECO:0000256" key="2">
    <source>
        <dbReference type="PROSITE-ProRule" id="PRU00252"/>
    </source>
</evidence>
<accession>A0A1I0V8H5</accession>
<keyword evidence="6" id="KW-1185">Reference proteome</keyword>
<dbReference type="OrthoDB" id="4427276at2"/>
<dbReference type="AlphaFoldDB" id="A0A1I0V8H5"/>
<dbReference type="RefSeq" id="WP_090029932.1">
    <property type="nucleotide sequence ID" value="NZ_BONM01000013.1"/>
</dbReference>
<dbReference type="Proteomes" id="UP000199012">
    <property type="component" value="Unassembled WGS sequence"/>
</dbReference>
<gene>
    <name evidence="5" type="ORF">SAMN05421867_101222</name>
</gene>
<dbReference type="NCBIfam" id="TIGR00621">
    <property type="entry name" value="ssb"/>
    <property type="match status" value="1"/>
</dbReference>
<evidence type="ECO:0000256" key="3">
    <source>
        <dbReference type="RuleBase" id="RU000524"/>
    </source>
</evidence>
<organism evidence="5 6">
    <name type="scientific">Cellulomonas marina</name>
    <dbReference type="NCBI Taxonomy" id="988821"/>
    <lineage>
        <taxon>Bacteria</taxon>
        <taxon>Bacillati</taxon>
        <taxon>Actinomycetota</taxon>
        <taxon>Actinomycetes</taxon>
        <taxon>Micrococcales</taxon>
        <taxon>Cellulomonadaceae</taxon>
        <taxon>Cellulomonas</taxon>
    </lineage>
</organism>
<proteinExistence type="predicted"/>
<dbReference type="InterPro" id="IPR000424">
    <property type="entry name" value="Primosome_PriB/ssb"/>
</dbReference>